<feature type="region of interest" description="Disordered" evidence="1">
    <location>
        <begin position="433"/>
        <end position="452"/>
    </location>
</feature>
<dbReference type="GO" id="GO:0005524">
    <property type="term" value="F:ATP binding"/>
    <property type="evidence" value="ECO:0007669"/>
    <property type="project" value="InterPro"/>
</dbReference>
<dbReference type="GO" id="GO:0004674">
    <property type="term" value="F:protein serine/threonine kinase activity"/>
    <property type="evidence" value="ECO:0007669"/>
    <property type="project" value="TreeGrafter"/>
</dbReference>
<evidence type="ECO:0000313" key="3">
    <source>
        <dbReference type="EMBL" id="EAQ85308.1"/>
    </source>
</evidence>
<dbReference type="AlphaFoldDB" id="Q2GRT2"/>
<dbReference type="RefSeq" id="XP_001227249.1">
    <property type="nucleotide sequence ID" value="XM_001227248.1"/>
</dbReference>
<organism evidence="3 4">
    <name type="scientific">Chaetomium globosum (strain ATCC 6205 / CBS 148.51 / DSM 1962 / NBRC 6347 / NRRL 1970)</name>
    <name type="common">Soil fungus</name>
    <dbReference type="NCBI Taxonomy" id="306901"/>
    <lineage>
        <taxon>Eukaryota</taxon>
        <taxon>Fungi</taxon>
        <taxon>Dikarya</taxon>
        <taxon>Ascomycota</taxon>
        <taxon>Pezizomycotina</taxon>
        <taxon>Sordariomycetes</taxon>
        <taxon>Sordariomycetidae</taxon>
        <taxon>Sordariales</taxon>
        <taxon>Chaetomiaceae</taxon>
        <taxon>Chaetomium</taxon>
    </lineage>
</organism>
<dbReference type="STRING" id="306901.Q2GRT2"/>
<reference evidence="4" key="1">
    <citation type="journal article" date="2015" name="Genome Announc.">
        <title>Draft genome sequence of the cellulolytic fungus Chaetomium globosum.</title>
        <authorList>
            <person name="Cuomo C.A."/>
            <person name="Untereiner W.A."/>
            <person name="Ma L.-J."/>
            <person name="Grabherr M."/>
            <person name="Birren B.W."/>
        </authorList>
    </citation>
    <scope>NUCLEOTIDE SEQUENCE [LARGE SCALE GENOMIC DNA]</scope>
    <source>
        <strain evidence="4">ATCC 6205 / CBS 148.51 / DSM 1962 / NBRC 6347 / NRRL 1970</strain>
    </source>
</reference>
<dbReference type="GeneID" id="4395660"/>
<dbReference type="PANTHER" id="PTHR24359:SF37">
    <property type="entry name" value="PROTEIN KINASE DOMAIN-CONTAINING PROTEIN"/>
    <property type="match status" value="1"/>
</dbReference>
<evidence type="ECO:0000259" key="2">
    <source>
        <dbReference type="PROSITE" id="PS50011"/>
    </source>
</evidence>
<dbReference type="VEuPathDB" id="FungiDB:CHGG_09322"/>
<dbReference type="EMBL" id="CH408034">
    <property type="protein sequence ID" value="EAQ85308.1"/>
    <property type="molecule type" value="Genomic_DNA"/>
</dbReference>
<sequence length="592" mass="67072">MATNEPQQQLYHPRTMIQKQRDSEYTIRVDVPPTTFLDADFIETRGTGLGKQRDSTNTNLSVSTAILGTESHPDGPKSSVSSFGSRSGIAPSFTSTAPSEASNNHDGGDEPPSLQYRIRKARKRCLEWINRSEEETFLPDDEIQSLICAATIREELAEHGYMEDIVSHIVPDRRKLFAILTLIGKAYFIIKLIEEGIDDHHLPFAVGPCKGSQPYMYMVREDTGAHETNGIQAFTPPFDKGFRWKSHDSEAFVRNQWKLLAPHFNMLCASHDDSVNAGGPPHYEFKPQEILPFTEPNEEWEPVEQPGGFSVVKKVHIHPAHRSHCRVDSCRVASLKANYAVKSIHQNCNPSDIQREISNLKRFDGKEHRDRLVQLLCTFKYANQYHLIFSWADGGNLADLWQNHFPDIHNQARSYDLARWIARESLGISQGLHLIHHPGPSSTTDERTEGRHGDIKPENILWFRNDNNSDNNNHRGTLKISDFGLTDYHRKTSVSRVRADSIGQTQTYRPPECEIPGGYVSPSYDTWSLGCVLLQFVTWYVEGWEGVDEFSKRRAEASPPRRVRDEDVVGDLFYALATPPTENTAVKKAPEA</sequence>
<dbReference type="InParanoid" id="Q2GRT2"/>
<feature type="compositionally biased region" description="Low complexity" evidence="1">
    <location>
        <begin position="78"/>
        <end position="87"/>
    </location>
</feature>
<dbReference type="SMART" id="SM00220">
    <property type="entry name" value="S_TKc"/>
    <property type="match status" value="1"/>
</dbReference>
<proteinExistence type="predicted"/>
<dbReference type="OMA" id="FHFIFPW"/>
<dbReference type="PANTHER" id="PTHR24359">
    <property type="entry name" value="SERINE/THREONINE-PROTEIN KINASE SBK1"/>
    <property type="match status" value="1"/>
</dbReference>
<evidence type="ECO:0000256" key="1">
    <source>
        <dbReference type="SAM" id="MobiDB-lite"/>
    </source>
</evidence>
<feature type="region of interest" description="Disordered" evidence="1">
    <location>
        <begin position="67"/>
        <end position="113"/>
    </location>
</feature>
<feature type="compositionally biased region" description="Polar residues" evidence="1">
    <location>
        <begin position="92"/>
        <end position="105"/>
    </location>
</feature>
<dbReference type="CDD" id="cd00180">
    <property type="entry name" value="PKc"/>
    <property type="match status" value="1"/>
</dbReference>
<dbReference type="Gene3D" id="1.10.510.10">
    <property type="entry name" value="Transferase(Phosphotransferase) domain 1"/>
    <property type="match status" value="1"/>
</dbReference>
<protein>
    <recommendedName>
        <fullName evidence="2">Protein kinase domain-containing protein</fullName>
    </recommendedName>
</protein>
<dbReference type="HOGENOM" id="CLU_017513_2_0_1"/>
<dbReference type="Proteomes" id="UP000001056">
    <property type="component" value="Unassembled WGS sequence"/>
</dbReference>
<dbReference type="SUPFAM" id="SSF56112">
    <property type="entry name" value="Protein kinase-like (PK-like)"/>
    <property type="match status" value="1"/>
</dbReference>
<accession>Q2GRT2</accession>
<gene>
    <name evidence="3" type="ORF">CHGG_09322</name>
</gene>
<dbReference type="Pfam" id="PF00069">
    <property type="entry name" value="Pkinase"/>
    <property type="match status" value="1"/>
</dbReference>
<name>Q2GRT2_CHAGB</name>
<dbReference type="PROSITE" id="PS50011">
    <property type="entry name" value="PROTEIN_KINASE_DOM"/>
    <property type="match status" value="1"/>
</dbReference>
<feature type="domain" description="Protein kinase" evidence="2">
    <location>
        <begin position="298"/>
        <end position="592"/>
    </location>
</feature>
<dbReference type="OrthoDB" id="4062651at2759"/>
<evidence type="ECO:0000313" key="4">
    <source>
        <dbReference type="Proteomes" id="UP000001056"/>
    </source>
</evidence>
<dbReference type="eggNOG" id="KOG0581">
    <property type="taxonomic scope" value="Eukaryota"/>
</dbReference>
<dbReference type="InterPro" id="IPR000719">
    <property type="entry name" value="Prot_kinase_dom"/>
</dbReference>
<keyword evidence="4" id="KW-1185">Reference proteome</keyword>
<dbReference type="InterPro" id="IPR011009">
    <property type="entry name" value="Kinase-like_dom_sf"/>
</dbReference>